<feature type="transmembrane region" description="Helical" evidence="2">
    <location>
        <begin position="99"/>
        <end position="130"/>
    </location>
</feature>
<dbReference type="PANTHER" id="PTHR43298:SF2">
    <property type="entry name" value="FMN_FAD EXPORTER YEEO-RELATED"/>
    <property type="match status" value="1"/>
</dbReference>
<accession>A0A2T5GRK4</accession>
<gene>
    <name evidence="3" type="ORF">C8J26_0227</name>
</gene>
<organism evidence="3 4">
    <name type="scientific">Sphingomonas aurantiaca</name>
    <dbReference type="NCBI Taxonomy" id="185949"/>
    <lineage>
        <taxon>Bacteria</taxon>
        <taxon>Pseudomonadati</taxon>
        <taxon>Pseudomonadota</taxon>
        <taxon>Alphaproteobacteria</taxon>
        <taxon>Sphingomonadales</taxon>
        <taxon>Sphingomonadaceae</taxon>
        <taxon>Sphingomonas</taxon>
    </lineage>
</organism>
<dbReference type="GO" id="GO:0015297">
    <property type="term" value="F:antiporter activity"/>
    <property type="evidence" value="ECO:0007669"/>
    <property type="project" value="InterPro"/>
</dbReference>
<dbReference type="RefSeq" id="WP_425275386.1">
    <property type="nucleotide sequence ID" value="NZ_QAOG01000001.1"/>
</dbReference>
<name>A0A2T5GRK4_9SPHN</name>
<dbReference type="InterPro" id="IPR002528">
    <property type="entry name" value="MATE_fam"/>
</dbReference>
<dbReference type="AlphaFoldDB" id="A0A2T5GRK4"/>
<dbReference type="Proteomes" id="UP000244189">
    <property type="component" value="Unassembled WGS sequence"/>
</dbReference>
<evidence type="ECO:0000256" key="2">
    <source>
        <dbReference type="SAM" id="Phobius"/>
    </source>
</evidence>
<proteinExistence type="predicted"/>
<feature type="transmembrane region" description="Helical" evidence="2">
    <location>
        <begin position="166"/>
        <end position="184"/>
    </location>
</feature>
<feature type="transmembrane region" description="Helical" evidence="2">
    <location>
        <begin position="59"/>
        <end position="79"/>
    </location>
</feature>
<protein>
    <submittedName>
        <fullName evidence="3">MATE family multidrug resistance protein</fullName>
    </submittedName>
</protein>
<evidence type="ECO:0000313" key="4">
    <source>
        <dbReference type="Proteomes" id="UP000244189"/>
    </source>
</evidence>
<feature type="transmembrane region" description="Helical" evidence="2">
    <location>
        <begin position="242"/>
        <end position="271"/>
    </location>
</feature>
<keyword evidence="2" id="KW-1133">Transmembrane helix</keyword>
<dbReference type="GO" id="GO:0042910">
    <property type="term" value="F:xenobiotic transmembrane transporter activity"/>
    <property type="evidence" value="ECO:0007669"/>
    <property type="project" value="InterPro"/>
</dbReference>
<dbReference type="Pfam" id="PF01554">
    <property type="entry name" value="MatE"/>
    <property type="match status" value="2"/>
</dbReference>
<feature type="transmembrane region" description="Helical" evidence="2">
    <location>
        <begin position="20"/>
        <end position="47"/>
    </location>
</feature>
<dbReference type="PANTHER" id="PTHR43298">
    <property type="entry name" value="MULTIDRUG RESISTANCE PROTEIN NORM-RELATED"/>
    <property type="match status" value="1"/>
</dbReference>
<comment type="caution">
    <text evidence="3">The sequence shown here is derived from an EMBL/GenBank/DDBJ whole genome shotgun (WGS) entry which is preliminary data.</text>
</comment>
<feature type="transmembrane region" description="Helical" evidence="2">
    <location>
        <begin position="196"/>
        <end position="221"/>
    </location>
</feature>
<evidence type="ECO:0000256" key="1">
    <source>
        <dbReference type="ARBA" id="ARBA00022448"/>
    </source>
</evidence>
<keyword evidence="2" id="KW-0812">Transmembrane</keyword>
<dbReference type="InterPro" id="IPR050222">
    <property type="entry name" value="MATE_MdtK"/>
</dbReference>
<evidence type="ECO:0000313" key="3">
    <source>
        <dbReference type="EMBL" id="PTQ61956.1"/>
    </source>
</evidence>
<sequence>MPNVLFSTDTSAETRRLLALAWPVMLTSLNWTILHVTDVIVVGLVGAHEVAALGASRSLTFIAIVTGLAWLSGVLVHAARADGAGDLPRTGQVLREGLVLGLLLGLVVGGVMLAFANAMLAGIGVAPALVAPAGRVVRVMALTYPPQLMIVAASFFLEGVSRPRRVAVVNLSILPLNALLAWAMSGGHLGFSPMGAVGAATATAIASGLGAVGMIAAALSVPRATERGVRRLDLAAWRGVPAGIVALAVFGIVPAIASGLELAGFSILIALSTRFGDDVAHAFQIVFSVHNVTFGLALGLGSACGVRVGNAVGEGDPKAGIVRALIATGLSMLALGLCGIVLVVARGPIVAAFPADLATHGVALAMLPLWAPFILFDGAQVVLVYALRSLGDQVVAGANSIIAYFVVTGGAGWWMVHAGVGPMALVYASGLGMVTAALLHAARFWIVRRRLHID</sequence>
<feature type="transmembrane region" description="Helical" evidence="2">
    <location>
        <begin position="365"/>
        <end position="387"/>
    </location>
</feature>
<reference evidence="3 4" key="1">
    <citation type="submission" date="2018-04" db="EMBL/GenBank/DDBJ databases">
        <title>Genomic Encyclopedia of Type Strains, Phase III (KMG-III): the genomes of soil and plant-associated and newly described type strains.</title>
        <authorList>
            <person name="Whitman W."/>
        </authorList>
    </citation>
    <scope>NUCLEOTIDE SEQUENCE [LARGE SCALE GENOMIC DNA]</scope>
    <source>
        <strain evidence="3 4">MA101b</strain>
    </source>
</reference>
<dbReference type="GO" id="GO:0005886">
    <property type="term" value="C:plasma membrane"/>
    <property type="evidence" value="ECO:0007669"/>
    <property type="project" value="TreeGrafter"/>
</dbReference>
<feature type="transmembrane region" description="Helical" evidence="2">
    <location>
        <begin position="321"/>
        <end position="345"/>
    </location>
</feature>
<feature type="transmembrane region" description="Helical" evidence="2">
    <location>
        <begin position="283"/>
        <end position="309"/>
    </location>
</feature>
<dbReference type="EMBL" id="QAOG01000001">
    <property type="protein sequence ID" value="PTQ61956.1"/>
    <property type="molecule type" value="Genomic_DNA"/>
</dbReference>
<feature type="transmembrane region" description="Helical" evidence="2">
    <location>
        <begin position="394"/>
        <end position="416"/>
    </location>
</feature>
<feature type="transmembrane region" description="Helical" evidence="2">
    <location>
        <begin position="422"/>
        <end position="446"/>
    </location>
</feature>
<keyword evidence="4" id="KW-1185">Reference proteome</keyword>
<keyword evidence="2" id="KW-0472">Membrane</keyword>
<keyword evidence="1" id="KW-0813">Transport</keyword>